<dbReference type="Proteomes" id="UP000837857">
    <property type="component" value="Chromosome 30"/>
</dbReference>
<evidence type="ECO:0000313" key="1">
    <source>
        <dbReference type="EMBL" id="CAH2065031.1"/>
    </source>
</evidence>
<feature type="non-terminal residue" evidence="1">
    <location>
        <position position="1"/>
    </location>
</feature>
<name>A0ABN8IVI7_9NEOP</name>
<reference evidence="1" key="1">
    <citation type="submission" date="2022-03" db="EMBL/GenBank/DDBJ databases">
        <authorList>
            <person name="Martin H S."/>
        </authorList>
    </citation>
    <scope>NUCLEOTIDE SEQUENCE</scope>
</reference>
<organism evidence="1 2">
    <name type="scientific">Iphiclides podalirius</name>
    <name type="common">scarce swallowtail</name>
    <dbReference type="NCBI Taxonomy" id="110791"/>
    <lineage>
        <taxon>Eukaryota</taxon>
        <taxon>Metazoa</taxon>
        <taxon>Ecdysozoa</taxon>
        <taxon>Arthropoda</taxon>
        <taxon>Hexapoda</taxon>
        <taxon>Insecta</taxon>
        <taxon>Pterygota</taxon>
        <taxon>Neoptera</taxon>
        <taxon>Endopterygota</taxon>
        <taxon>Lepidoptera</taxon>
        <taxon>Glossata</taxon>
        <taxon>Ditrysia</taxon>
        <taxon>Papilionoidea</taxon>
        <taxon>Papilionidae</taxon>
        <taxon>Papilioninae</taxon>
        <taxon>Iphiclides</taxon>
    </lineage>
</organism>
<dbReference type="EMBL" id="OW152842">
    <property type="protein sequence ID" value="CAH2065031.1"/>
    <property type="molecule type" value="Genomic_DNA"/>
</dbReference>
<gene>
    <name evidence="1" type="ORF">IPOD504_LOCUS13008</name>
</gene>
<sequence length="64" mass="7419">MPSDKTCCVPGCLEMSNGAEMVAYYHKQWSLMRKKLHHQSLQLRRLRKRVETLEGRSREGAGKT</sequence>
<evidence type="ECO:0000313" key="2">
    <source>
        <dbReference type="Proteomes" id="UP000837857"/>
    </source>
</evidence>
<proteinExistence type="predicted"/>
<accession>A0ABN8IVI7</accession>
<keyword evidence="2" id="KW-1185">Reference proteome</keyword>
<protein>
    <submittedName>
        <fullName evidence="1">Uncharacterized protein</fullName>
    </submittedName>
</protein>